<evidence type="ECO:0000313" key="2">
    <source>
        <dbReference type="EMBL" id="OUD00021.1"/>
    </source>
</evidence>
<sequence length="94" mass="10846">MFHLREFLRQEPLSGRYPQMIMRLGRTSGDSEGVRRPVTDLLEERRPNGAPPSRRGGTPVRGAATSSGGRPRWTRRPRSIPLWRRGRRDPRRSS</sequence>
<dbReference type="Proteomes" id="UP000194761">
    <property type="component" value="Unassembled WGS sequence"/>
</dbReference>
<feature type="compositionally biased region" description="Basic and acidic residues" evidence="1">
    <location>
        <begin position="32"/>
        <end position="47"/>
    </location>
</feature>
<feature type="compositionally biased region" description="Basic residues" evidence="1">
    <location>
        <begin position="72"/>
        <end position="94"/>
    </location>
</feature>
<protein>
    <submittedName>
        <fullName evidence="2">Uncharacterized protein</fullName>
    </submittedName>
</protein>
<feature type="region of interest" description="Disordered" evidence="1">
    <location>
        <begin position="22"/>
        <end position="94"/>
    </location>
</feature>
<reference evidence="2 3" key="1">
    <citation type="submission" date="2017-05" db="EMBL/GenBank/DDBJ databases">
        <title>Biotechnological potential of actinobacteria isolated from South African environments.</title>
        <authorList>
            <person name="Le Roes-Hill M."/>
            <person name="Prins A."/>
            <person name="Durrell K.A."/>
        </authorList>
    </citation>
    <scope>NUCLEOTIDE SEQUENCE [LARGE SCALE GENOMIC DNA]</scope>
    <source>
        <strain evidence="2">M26</strain>
    </source>
</reference>
<name>A0A243RXW3_9ACTN</name>
<dbReference type="EMBL" id="NGFP01000002">
    <property type="protein sequence ID" value="OUD00021.1"/>
    <property type="molecule type" value="Genomic_DNA"/>
</dbReference>
<accession>A0A243RXW3</accession>
<organism evidence="2 3">
    <name type="scientific">Streptosporangium minutum</name>
    <dbReference type="NCBI Taxonomy" id="569862"/>
    <lineage>
        <taxon>Bacteria</taxon>
        <taxon>Bacillati</taxon>
        <taxon>Actinomycetota</taxon>
        <taxon>Actinomycetes</taxon>
        <taxon>Streptosporangiales</taxon>
        <taxon>Streptosporangiaceae</taxon>
        <taxon>Streptosporangium</taxon>
    </lineage>
</organism>
<evidence type="ECO:0000256" key="1">
    <source>
        <dbReference type="SAM" id="MobiDB-lite"/>
    </source>
</evidence>
<keyword evidence="3" id="KW-1185">Reference proteome</keyword>
<gene>
    <name evidence="2" type="ORF">CA984_00685</name>
</gene>
<evidence type="ECO:0000313" key="3">
    <source>
        <dbReference type="Proteomes" id="UP000194761"/>
    </source>
</evidence>
<proteinExistence type="predicted"/>
<comment type="caution">
    <text evidence="2">The sequence shown here is derived from an EMBL/GenBank/DDBJ whole genome shotgun (WGS) entry which is preliminary data.</text>
</comment>
<dbReference type="AlphaFoldDB" id="A0A243RXW3"/>